<dbReference type="Pfam" id="PF03466">
    <property type="entry name" value="LysR_substrate"/>
    <property type="match status" value="1"/>
</dbReference>
<evidence type="ECO:0000313" key="6">
    <source>
        <dbReference type="EMBL" id="ART64050.1"/>
    </source>
</evidence>
<dbReference type="InterPro" id="IPR036390">
    <property type="entry name" value="WH_DNA-bd_sf"/>
</dbReference>
<dbReference type="InterPro" id="IPR036388">
    <property type="entry name" value="WH-like_DNA-bd_sf"/>
</dbReference>
<dbReference type="PROSITE" id="PS50931">
    <property type="entry name" value="HTH_LYSR"/>
    <property type="match status" value="1"/>
</dbReference>
<dbReference type="GO" id="GO:0003677">
    <property type="term" value="F:DNA binding"/>
    <property type="evidence" value="ECO:0007669"/>
    <property type="project" value="UniProtKB-KW"/>
</dbReference>
<dbReference type="Gene3D" id="1.10.10.10">
    <property type="entry name" value="Winged helix-like DNA-binding domain superfamily/Winged helix DNA-binding domain"/>
    <property type="match status" value="1"/>
</dbReference>
<dbReference type="InterPro" id="IPR050950">
    <property type="entry name" value="HTH-type_LysR_regulators"/>
</dbReference>
<evidence type="ECO:0000256" key="1">
    <source>
        <dbReference type="ARBA" id="ARBA00009437"/>
    </source>
</evidence>
<dbReference type="GO" id="GO:0003700">
    <property type="term" value="F:DNA-binding transcription factor activity"/>
    <property type="evidence" value="ECO:0007669"/>
    <property type="project" value="InterPro"/>
</dbReference>
<dbReference type="SUPFAM" id="SSF46785">
    <property type="entry name" value="Winged helix' DNA-binding domain"/>
    <property type="match status" value="1"/>
</dbReference>
<evidence type="ECO:0000256" key="2">
    <source>
        <dbReference type="ARBA" id="ARBA00023015"/>
    </source>
</evidence>
<protein>
    <recommendedName>
        <fullName evidence="5">HTH lysR-type domain-containing protein</fullName>
    </recommendedName>
</protein>
<dbReference type="EMBL" id="CP021358">
    <property type="protein sequence ID" value="ART64050.1"/>
    <property type="molecule type" value="Genomic_DNA"/>
</dbReference>
<evidence type="ECO:0000313" key="7">
    <source>
        <dbReference type="Proteomes" id="UP000194457"/>
    </source>
</evidence>
<dbReference type="OrthoDB" id="570111at2"/>
<dbReference type="SUPFAM" id="SSF53850">
    <property type="entry name" value="Periplasmic binding protein-like II"/>
    <property type="match status" value="1"/>
</dbReference>
<keyword evidence="4" id="KW-0804">Transcription</keyword>
<feature type="domain" description="HTH lysR-type" evidence="5">
    <location>
        <begin position="14"/>
        <end position="71"/>
    </location>
</feature>
<reference evidence="6 7" key="1">
    <citation type="submission" date="2017-05" db="EMBL/GenBank/DDBJ databases">
        <authorList>
            <person name="Song R."/>
            <person name="Chenine A.L."/>
            <person name="Ruprecht R.M."/>
        </authorList>
    </citation>
    <scope>NUCLEOTIDE SEQUENCE [LARGE SCALE GENOMIC DNA]</scope>
    <source>
        <strain evidence="6">SW32</strain>
    </source>
</reference>
<keyword evidence="7" id="KW-1185">Reference proteome</keyword>
<keyword evidence="3" id="KW-0238">DNA-binding</keyword>
<dbReference type="InterPro" id="IPR000847">
    <property type="entry name" value="LysR_HTH_N"/>
</dbReference>
<dbReference type="PANTHER" id="PTHR30419:SF8">
    <property type="entry name" value="NITROGEN ASSIMILATION TRANSCRIPTIONAL ACTIVATOR-RELATED"/>
    <property type="match status" value="1"/>
</dbReference>
<keyword evidence="2" id="KW-0805">Transcription regulation</keyword>
<dbReference type="AlphaFoldDB" id="A0A240USQ6"/>
<organism evidence="6 7">
    <name type="scientific">Kushneria marisflavi</name>
    <dbReference type="NCBI Taxonomy" id="157779"/>
    <lineage>
        <taxon>Bacteria</taxon>
        <taxon>Pseudomonadati</taxon>
        <taxon>Pseudomonadota</taxon>
        <taxon>Gammaproteobacteria</taxon>
        <taxon>Oceanospirillales</taxon>
        <taxon>Halomonadaceae</taxon>
        <taxon>Kushneria</taxon>
    </lineage>
</organism>
<dbReference type="PANTHER" id="PTHR30419">
    <property type="entry name" value="HTH-TYPE TRANSCRIPTIONAL REGULATOR YBHD"/>
    <property type="match status" value="1"/>
</dbReference>
<dbReference type="GO" id="GO:0005829">
    <property type="term" value="C:cytosol"/>
    <property type="evidence" value="ECO:0007669"/>
    <property type="project" value="TreeGrafter"/>
</dbReference>
<name>A0A240USQ6_9GAMM</name>
<dbReference type="InterPro" id="IPR005119">
    <property type="entry name" value="LysR_subst-bd"/>
</dbReference>
<proteinExistence type="inferred from homology"/>
<dbReference type="Pfam" id="PF00126">
    <property type="entry name" value="HTH_1"/>
    <property type="match status" value="1"/>
</dbReference>
<comment type="similarity">
    <text evidence="1">Belongs to the LysR transcriptional regulatory family.</text>
</comment>
<evidence type="ECO:0000256" key="3">
    <source>
        <dbReference type="ARBA" id="ARBA00023125"/>
    </source>
</evidence>
<dbReference type="KEGG" id="kma:B9H00_14090"/>
<dbReference type="Gene3D" id="3.40.190.290">
    <property type="match status" value="1"/>
</dbReference>
<sequence length="329" mass="36177">MPMSIVQEQLFHQLNPRSIHYFSEAIAAGSIRSASDRLDIEPSVISRQIRQLEQCLGLALMERHGRGVRPTEAGELLSDFHRERQASEQSLLGRLAALDGLQRGQIKLSISEGYNEILAGNVMGSFSRRHPAVQITLLLASVNEVVRQVFEGQAHMGVAYSPRLIPGIHAVASVCQPVRLLVRPDHPLARKQRPLSLEDILAWPLALIDHGFGLRQLIDTVEVIEKCNFQATLNSNSLATLKHYVANSDGVTFMAEVAALGDISQQRLVALPIDHPVFMNAETHVLVRSGRPLSPAAAQLLHHILQTPPFSEGRIDTDGLSNIMSRAGH</sequence>
<evidence type="ECO:0000259" key="5">
    <source>
        <dbReference type="PROSITE" id="PS50931"/>
    </source>
</evidence>
<gene>
    <name evidence="6" type="ORF">B9H00_14090</name>
</gene>
<evidence type="ECO:0000256" key="4">
    <source>
        <dbReference type="ARBA" id="ARBA00023163"/>
    </source>
</evidence>
<accession>A0A240USQ6</accession>
<dbReference type="Proteomes" id="UP000194457">
    <property type="component" value="Chromosome"/>
</dbReference>